<comment type="caution">
    <text evidence="4">The sequence shown here is derived from an EMBL/GenBank/DDBJ whole genome shotgun (WGS) entry which is preliminary data.</text>
</comment>
<keyword evidence="3" id="KW-0732">Signal</keyword>
<proteinExistence type="inferred from homology"/>
<dbReference type="EMBL" id="AMCI01001839">
    <property type="protein sequence ID" value="EJX04351.1"/>
    <property type="molecule type" value="Genomic_DNA"/>
</dbReference>
<sequence length="219" mass="24675">MGYPECWQLVSSAKLRAKKITSLKARTVGIARLSSSEYYMQKAFASAGMDFRTDAFVPQINSYRLRAEMLDNNQVNAAVLPEPYATMARQKGHRRLYSSSCDTASLSCLVFRSAVLSDSMHRQQVQLLVKAYNRAVEELNAKGKAACSEILFNAYRLPQEVIDSLRLPQFVPAAPISSEAVRSAAVFLREDERFEHYMQPQHLVDSVLLTNIYGRSVQK</sequence>
<protein>
    <recommendedName>
        <fullName evidence="5">SsuA/THI5-like domain-containing protein</fullName>
    </recommendedName>
</protein>
<evidence type="ECO:0000256" key="2">
    <source>
        <dbReference type="ARBA" id="ARBA00010742"/>
    </source>
</evidence>
<evidence type="ECO:0000256" key="1">
    <source>
        <dbReference type="ARBA" id="ARBA00004418"/>
    </source>
</evidence>
<comment type="subcellular location">
    <subcellularLocation>
        <location evidence="1">Periplasm</location>
    </subcellularLocation>
</comment>
<dbReference type="PANTHER" id="PTHR30024">
    <property type="entry name" value="ALIPHATIC SULFONATES-BINDING PROTEIN-RELATED"/>
    <property type="match status" value="1"/>
</dbReference>
<dbReference type="GO" id="GO:0042597">
    <property type="term" value="C:periplasmic space"/>
    <property type="evidence" value="ECO:0007669"/>
    <property type="project" value="UniProtKB-SubCell"/>
</dbReference>
<evidence type="ECO:0000313" key="4">
    <source>
        <dbReference type="EMBL" id="EJX04351.1"/>
    </source>
</evidence>
<dbReference type="SUPFAM" id="SSF53850">
    <property type="entry name" value="Periplasmic binding protein-like II"/>
    <property type="match status" value="1"/>
</dbReference>
<gene>
    <name evidence="4" type="ORF">EVA_07543</name>
</gene>
<dbReference type="PANTHER" id="PTHR30024:SF47">
    <property type="entry name" value="TAURINE-BINDING PERIPLASMIC PROTEIN"/>
    <property type="match status" value="1"/>
</dbReference>
<evidence type="ECO:0000256" key="3">
    <source>
        <dbReference type="ARBA" id="ARBA00022729"/>
    </source>
</evidence>
<dbReference type="Gene3D" id="3.40.190.10">
    <property type="entry name" value="Periplasmic binding protein-like II"/>
    <property type="match status" value="1"/>
</dbReference>
<accession>J9CVU7</accession>
<name>J9CVU7_9ZZZZ</name>
<evidence type="ECO:0008006" key="5">
    <source>
        <dbReference type="Google" id="ProtNLM"/>
    </source>
</evidence>
<comment type="similarity">
    <text evidence="2">Belongs to the bacterial solute-binding protein SsuA/TauA family.</text>
</comment>
<reference evidence="4" key="1">
    <citation type="journal article" date="2012" name="PLoS ONE">
        <title>Gene sets for utilization of primary and secondary nutrition supplies in the distal gut of endangered iberian lynx.</title>
        <authorList>
            <person name="Alcaide M."/>
            <person name="Messina E."/>
            <person name="Richter M."/>
            <person name="Bargiela R."/>
            <person name="Peplies J."/>
            <person name="Huws S.A."/>
            <person name="Newbold C.J."/>
            <person name="Golyshin P.N."/>
            <person name="Simon M.A."/>
            <person name="Lopez G."/>
            <person name="Yakimov M.M."/>
            <person name="Ferrer M."/>
        </authorList>
    </citation>
    <scope>NUCLEOTIDE SEQUENCE</scope>
</reference>
<dbReference type="AlphaFoldDB" id="J9CVU7"/>
<organism evidence="4">
    <name type="scientific">gut metagenome</name>
    <dbReference type="NCBI Taxonomy" id="749906"/>
    <lineage>
        <taxon>unclassified sequences</taxon>
        <taxon>metagenomes</taxon>
        <taxon>organismal metagenomes</taxon>
    </lineage>
</organism>